<gene>
    <name evidence="1" type="ORF">MM239_19000</name>
</gene>
<accession>A0ABS9V520</accession>
<evidence type="ECO:0000313" key="1">
    <source>
        <dbReference type="EMBL" id="MCH7411484.1"/>
    </source>
</evidence>
<dbReference type="CDD" id="cd22249">
    <property type="entry name" value="UDM1_RNF168_RNF169-like"/>
    <property type="match status" value="1"/>
</dbReference>
<evidence type="ECO:0008006" key="3">
    <source>
        <dbReference type="Google" id="ProtNLM"/>
    </source>
</evidence>
<sequence>MIATFKFHTTSWGNQAHFIDAHIINSASGNSPTWGFVGGWHDASVDNSSRRIIIWLRGGGTTYYFDANAPVSPTVYDGIQNSLPYMTPNGSASYNIKSEIDQYAKVSGTVLNYPLHVRGGNSAIMGNLGIGTTVPSNKLEVNGTIRAKEVKLEAINWPDYVFGKDYVLMPLEEVKFFIDREGHLPGLKSAKEYEEQGVNMLELNQKLLEKVEEVTLHLIKKEEEIGSMKKRLEYLEVMIEKLSRSNLEAK</sequence>
<name>A0ABS9V520_9BACT</name>
<keyword evidence="2" id="KW-1185">Reference proteome</keyword>
<evidence type="ECO:0000313" key="2">
    <source>
        <dbReference type="Proteomes" id="UP001165489"/>
    </source>
</evidence>
<proteinExistence type="predicted"/>
<comment type="caution">
    <text evidence="1">The sequence shown here is derived from an EMBL/GenBank/DDBJ whole genome shotgun (WGS) entry which is preliminary data.</text>
</comment>
<dbReference type="RefSeq" id="WP_241349918.1">
    <property type="nucleotide sequence ID" value="NZ_JAKZGP010000080.1"/>
</dbReference>
<dbReference type="EMBL" id="JAKZGP010000080">
    <property type="protein sequence ID" value="MCH7411484.1"/>
    <property type="molecule type" value="Genomic_DNA"/>
</dbReference>
<reference evidence="1" key="1">
    <citation type="submission" date="2022-03" db="EMBL/GenBank/DDBJ databases">
        <title>De novo assembled genomes of Belliella spp. (Cyclobacteriaceae) strains.</title>
        <authorList>
            <person name="Szabo A."/>
            <person name="Korponai K."/>
            <person name="Felfoldi T."/>
        </authorList>
    </citation>
    <scope>NUCLEOTIDE SEQUENCE</scope>
    <source>
        <strain evidence="1">DSM 111904</strain>
    </source>
</reference>
<organism evidence="1 2">
    <name type="scientific">Belliella filtrata</name>
    <dbReference type="NCBI Taxonomy" id="2923435"/>
    <lineage>
        <taxon>Bacteria</taxon>
        <taxon>Pseudomonadati</taxon>
        <taxon>Bacteroidota</taxon>
        <taxon>Cytophagia</taxon>
        <taxon>Cytophagales</taxon>
        <taxon>Cyclobacteriaceae</taxon>
        <taxon>Belliella</taxon>
    </lineage>
</organism>
<dbReference type="Proteomes" id="UP001165489">
    <property type="component" value="Unassembled WGS sequence"/>
</dbReference>
<protein>
    <recommendedName>
        <fullName evidence="3">Peptidase S74 domain-containing protein</fullName>
    </recommendedName>
</protein>